<organism evidence="2">
    <name type="scientific">hydrothermal vent metagenome</name>
    <dbReference type="NCBI Taxonomy" id="652676"/>
    <lineage>
        <taxon>unclassified sequences</taxon>
        <taxon>metagenomes</taxon>
        <taxon>ecological metagenomes</taxon>
    </lineage>
</organism>
<accession>A0A1W1C101</accession>
<reference evidence="2" key="1">
    <citation type="submission" date="2016-10" db="EMBL/GenBank/DDBJ databases">
        <authorList>
            <person name="de Groot N.N."/>
        </authorList>
    </citation>
    <scope>NUCLEOTIDE SEQUENCE</scope>
</reference>
<proteinExistence type="predicted"/>
<dbReference type="EMBL" id="FPHC01000052">
    <property type="protein sequence ID" value="SFV59510.1"/>
    <property type="molecule type" value="Genomic_DNA"/>
</dbReference>
<sequence>MKQETKIKVANSVKIVLGVIGFIVWIDIILTIASSPAPFIEQAPYCMVSTMIISAILTGLFKGVEYWSKG</sequence>
<evidence type="ECO:0000313" key="2">
    <source>
        <dbReference type="EMBL" id="SFV59510.1"/>
    </source>
</evidence>
<keyword evidence="1" id="KW-0472">Membrane</keyword>
<keyword evidence="1" id="KW-0812">Transmembrane</keyword>
<protein>
    <submittedName>
        <fullName evidence="2">Uncharacterized protein</fullName>
    </submittedName>
</protein>
<feature type="transmembrane region" description="Helical" evidence="1">
    <location>
        <begin position="12"/>
        <end position="36"/>
    </location>
</feature>
<feature type="transmembrane region" description="Helical" evidence="1">
    <location>
        <begin position="42"/>
        <end position="61"/>
    </location>
</feature>
<dbReference type="AlphaFoldDB" id="A0A1W1C101"/>
<keyword evidence="1" id="KW-1133">Transmembrane helix</keyword>
<name>A0A1W1C101_9ZZZZ</name>
<evidence type="ECO:0000256" key="1">
    <source>
        <dbReference type="SAM" id="Phobius"/>
    </source>
</evidence>
<gene>
    <name evidence="2" type="ORF">MNB_SV-6-1162</name>
</gene>